<dbReference type="AlphaFoldDB" id="A0ABD5ZX43"/>
<dbReference type="EMBL" id="JBHTAT010000001">
    <property type="protein sequence ID" value="MFC7254896.1"/>
    <property type="molecule type" value="Genomic_DNA"/>
</dbReference>
<comment type="caution">
    <text evidence="1">The sequence shown here is derived from an EMBL/GenBank/DDBJ whole genome shotgun (WGS) entry which is preliminary data.</text>
</comment>
<accession>A0ABD5ZX43</accession>
<evidence type="ECO:0000313" key="1">
    <source>
        <dbReference type="EMBL" id="MFC7254896.1"/>
    </source>
</evidence>
<dbReference type="GeneID" id="96953232"/>
<dbReference type="Proteomes" id="UP001596434">
    <property type="component" value="Unassembled WGS sequence"/>
</dbReference>
<evidence type="ECO:0000313" key="2">
    <source>
        <dbReference type="Proteomes" id="UP001596434"/>
    </source>
</evidence>
<dbReference type="RefSeq" id="WP_379703094.1">
    <property type="nucleotide sequence ID" value="NZ_JBHTAT010000001.1"/>
</dbReference>
<reference evidence="1 2" key="1">
    <citation type="journal article" date="2019" name="Int. J. Syst. Evol. Microbiol.">
        <title>The Global Catalogue of Microorganisms (GCM) 10K type strain sequencing project: providing services to taxonomists for standard genome sequencing and annotation.</title>
        <authorList>
            <consortium name="The Broad Institute Genomics Platform"/>
            <consortium name="The Broad Institute Genome Sequencing Center for Infectious Disease"/>
            <person name="Wu L."/>
            <person name="Ma J."/>
        </authorList>
    </citation>
    <scope>NUCLEOTIDE SEQUENCE [LARGE SCALE GENOMIC DNA]</scope>
    <source>
        <strain evidence="1 2">GX21</strain>
    </source>
</reference>
<keyword evidence="2" id="KW-1185">Reference proteome</keyword>
<organism evidence="1 2">
    <name type="scientific">Haloplanus litoreus</name>
    <dbReference type="NCBI Taxonomy" id="767515"/>
    <lineage>
        <taxon>Archaea</taxon>
        <taxon>Methanobacteriati</taxon>
        <taxon>Methanobacteriota</taxon>
        <taxon>Stenosarchaea group</taxon>
        <taxon>Halobacteria</taxon>
        <taxon>Halobacteriales</taxon>
        <taxon>Haloferacaceae</taxon>
        <taxon>Haloplanus</taxon>
    </lineage>
</organism>
<gene>
    <name evidence="1" type="ORF">ACFQKE_06240</name>
</gene>
<proteinExistence type="predicted"/>
<protein>
    <submittedName>
        <fullName evidence="1">DUF5813 family protein</fullName>
    </submittedName>
</protein>
<sequence length="161" mass="17482">MSETTGRATRAFRDHEMFASTDDDRFEATTTAFDAVVEAVENEGRIDYAVEIRAPSLSAAVDGDVAAVVEEGWMETLELRVADADGVVRGDHEFDPAVRLTDTEVVVEMSFTDIDERRGVDDAAAIVNYVEGTYVQGIIPGYDYTGPVAQLVDRAQGNAGR</sequence>
<name>A0ABD5ZX43_9EURY</name>
<dbReference type="InterPro" id="IPR043851">
    <property type="entry name" value="DUF5813"/>
</dbReference>
<dbReference type="Pfam" id="PF19130">
    <property type="entry name" value="DUF5813"/>
    <property type="match status" value="1"/>
</dbReference>